<evidence type="ECO:0000313" key="2">
    <source>
        <dbReference type="Proteomes" id="UP000007517"/>
    </source>
</evidence>
<gene>
    <name evidence="1" type="ordered locus">BLASA_1761</name>
</gene>
<organism evidence="1 2">
    <name type="scientific">Blastococcus saxobsidens (strain DD2)</name>
    <dbReference type="NCBI Taxonomy" id="1146883"/>
    <lineage>
        <taxon>Bacteria</taxon>
        <taxon>Bacillati</taxon>
        <taxon>Actinomycetota</taxon>
        <taxon>Actinomycetes</taxon>
        <taxon>Geodermatophilales</taxon>
        <taxon>Geodermatophilaceae</taxon>
        <taxon>Blastococcus</taxon>
    </lineage>
</organism>
<accession>H6RP19</accession>
<dbReference type="KEGG" id="bsd:BLASA_1761"/>
<reference evidence="2" key="2">
    <citation type="submission" date="2012-02" db="EMBL/GenBank/DDBJ databases">
        <title>Complete genome sequence of Blastococcus saxobsidens strain DD2.</title>
        <authorList>
            <person name="Genoscope."/>
        </authorList>
    </citation>
    <scope>NUCLEOTIDE SEQUENCE [LARGE SCALE GENOMIC DNA]</scope>
    <source>
        <strain evidence="2">DD2</strain>
    </source>
</reference>
<dbReference type="RefSeq" id="WP_014375570.1">
    <property type="nucleotide sequence ID" value="NC_016943.1"/>
</dbReference>
<reference evidence="1 2" key="1">
    <citation type="journal article" date="2012" name="J. Bacteriol.">
        <title>Genome Sequence of Blastococcus saxobsidens DD2, a Stone-Inhabiting Bacterium.</title>
        <authorList>
            <person name="Chouaia B."/>
            <person name="Crotti E."/>
            <person name="Brusetti L."/>
            <person name="Daffonchio D."/>
            <person name="Essoussi I."/>
            <person name="Nouioui I."/>
            <person name="Sbissi I."/>
            <person name="Ghodhbane-Gtari F."/>
            <person name="Gtari M."/>
            <person name="Vacherie B."/>
            <person name="Barbe V."/>
            <person name="Medigue C."/>
            <person name="Gury J."/>
            <person name="Pujic P."/>
            <person name="Normand P."/>
        </authorList>
    </citation>
    <scope>NUCLEOTIDE SEQUENCE [LARGE SCALE GENOMIC DNA]</scope>
    <source>
        <strain evidence="1 2">DD2</strain>
    </source>
</reference>
<protein>
    <recommendedName>
        <fullName evidence="3">ESAT-6 protein secretion system EspG family protein</fullName>
    </recommendedName>
</protein>
<keyword evidence="2" id="KW-1185">Reference proteome</keyword>
<name>H6RP19_BLASD</name>
<dbReference type="AlphaFoldDB" id="H6RP19"/>
<dbReference type="HOGENOM" id="CLU_1068191_0_0_11"/>
<sequence>MSAEPRRQTLTAAGWSVVAAGRLTHPPAAFAPVPLSPGDRDVAISVLVGAGIVVRHDGGAVEPVPPLAADLATLGRPLLTVELEVTGRTGARQGWLALGRDVVVGLLTLADGGVELSLAPAVRLGAELARAVPHAAELTGPWPAGEEPGDGVPTAGPLPLALLEDVLSPDATAEERALAQELERRTAGSLSCRVAGRAGSAVGSGEVSWLATHAGWVGLRPRLGGEPRRMLDLVPVEPGDIGTWVAPTVGALLGNSDGRP</sequence>
<dbReference type="EMBL" id="FO117623">
    <property type="protein sequence ID" value="CCG02680.1"/>
    <property type="molecule type" value="Genomic_DNA"/>
</dbReference>
<proteinExistence type="predicted"/>
<dbReference type="eggNOG" id="ENOG50341AV">
    <property type="taxonomic scope" value="Bacteria"/>
</dbReference>
<dbReference type="STRING" id="1146883.BLASA_1761"/>
<dbReference type="Proteomes" id="UP000007517">
    <property type="component" value="Chromosome"/>
</dbReference>
<evidence type="ECO:0008006" key="3">
    <source>
        <dbReference type="Google" id="ProtNLM"/>
    </source>
</evidence>
<evidence type="ECO:0000313" key="1">
    <source>
        <dbReference type="EMBL" id="CCG02680.1"/>
    </source>
</evidence>